<dbReference type="EMBL" id="KB446545">
    <property type="protein sequence ID" value="EME39327.1"/>
    <property type="molecule type" value="Genomic_DNA"/>
</dbReference>
<protein>
    <submittedName>
        <fullName evidence="1">Uncharacterized protein</fullName>
    </submittedName>
</protein>
<keyword evidence="2" id="KW-1185">Reference proteome</keyword>
<dbReference type="AlphaFoldDB" id="M2XIQ8"/>
<evidence type="ECO:0000313" key="1">
    <source>
        <dbReference type="EMBL" id="EME39327.1"/>
    </source>
</evidence>
<evidence type="ECO:0000313" key="2">
    <source>
        <dbReference type="Proteomes" id="UP000016933"/>
    </source>
</evidence>
<sequence>MDHKTWLNASGLIMQTALIPRPNPGNSLLSQLLRMLRQQHSAFPAQPETASRPFRSSPARRHTLAELKTGDFDLGCSVPVSDGGAGGRCMEATSGRHCDHHKYCEDAEGEHYAVQIIGMHGVRYANVAKRFFNARTLDRNKPGEYAACDQLARHTIDSGTHARDGGDG</sequence>
<reference evidence="2" key="1">
    <citation type="journal article" date="2012" name="PLoS Genet.">
        <title>The genomes of the fungal plant pathogens Cladosporium fulvum and Dothistroma septosporum reveal adaptation to different hosts and lifestyles but also signatures of common ancestry.</title>
        <authorList>
            <person name="de Wit P.J.G.M."/>
            <person name="van der Burgt A."/>
            <person name="Oekmen B."/>
            <person name="Stergiopoulos I."/>
            <person name="Abd-Elsalam K.A."/>
            <person name="Aerts A.L."/>
            <person name="Bahkali A.H."/>
            <person name="Beenen H.G."/>
            <person name="Chettri P."/>
            <person name="Cox M.P."/>
            <person name="Datema E."/>
            <person name="de Vries R.P."/>
            <person name="Dhillon B."/>
            <person name="Ganley A.R."/>
            <person name="Griffiths S.A."/>
            <person name="Guo Y."/>
            <person name="Hamelin R.C."/>
            <person name="Henrissat B."/>
            <person name="Kabir M.S."/>
            <person name="Jashni M.K."/>
            <person name="Kema G."/>
            <person name="Klaubauf S."/>
            <person name="Lapidus A."/>
            <person name="Levasseur A."/>
            <person name="Lindquist E."/>
            <person name="Mehrabi R."/>
            <person name="Ohm R.A."/>
            <person name="Owen T.J."/>
            <person name="Salamov A."/>
            <person name="Schwelm A."/>
            <person name="Schijlen E."/>
            <person name="Sun H."/>
            <person name="van den Burg H.A."/>
            <person name="van Ham R.C.H.J."/>
            <person name="Zhang S."/>
            <person name="Goodwin S.B."/>
            <person name="Grigoriev I.V."/>
            <person name="Collemare J."/>
            <person name="Bradshaw R.E."/>
        </authorList>
    </citation>
    <scope>NUCLEOTIDE SEQUENCE [LARGE SCALE GENOMIC DNA]</scope>
    <source>
        <strain evidence="2">NZE10 / CBS 128990</strain>
    </source>
</reference>
<name>M2XIQ8_DOTSN</name>
<accession>M2XIQ8</accession>
<gene>
    <name evidence="1" type="ORF">DOTSEDRAFT_38538</name>
</gene>
<reference evidence="1 2" key="2">
    <citation type="journal article" date="2012" name="PLoS Pathog.">
        <title>Diverse lifestyles and strategies of plant pathogenesis encoded in the genomes of eighteen Dothideomycetes fungi.</title>
        <authorList>
            <person name="Ohm R.A."/>
            <person name="Feau N."/>
            <person name="Henrissat B."/>
            <person name="Schoch C.L."/>
            <person name="Horwitz B.A."/>
            <person name="Barry K.W."/>
            <person name="Condon B.J."/>
            <person name="Copeland A.C."/>
            <person name="Dhillon B."/>
            <person name="Glaser F."/>
            <person name="Hesse C.N."/>
            <person name="Kosti I."/>
            <person name="LaButti K."/>
            <person name="Lindquist E.A."/>
            <person name="Lucas S."/>
            <person name="Salamov A.A."/>
            <person name="Bradshaw R.E."/>
            <person name="Ciuffetti L."/>
            <person name="Hamelin R.C."/>
            <person name="Kema G.H.J."/>
            <person name="Lawrence C."/>
            <person name="Scott J.A."/>
            <person name="Spatafora J.W."/>
            <person name="Turgeon B.G."/>
            <person name="de Wit P.J.G.M."/>
            <person name="Zhong S."/>
            <person name="Goodwin S.B."/>
            <person name="Grigoriev I.V."/>
        </authorList>
    </citation>
    <scope>NUCLEOTIDE SEQUENCE [LARGE SCALE GENOMIC DNA]</scope>
    <source>
        <strain evidence="2">NZE10 / CBS 128990</strain>
    </source>
</reference>
<organism evidence="1 2">
    <name type="scientific">Dothistroma septosporum (strain NZE10 / CBS 128990)</name>
    <name type="common">Red band needle blight fungus</name>
    <name type="synonym">Mycosphaerella pini</name>
    <dbReference type="NCBI Taxonomy" id="675120"/>
    <lineage>
        <taxon>Eukaryota</taxon>
        <taxon>Fungi</taxon>
        <taxon>Dikarya</taxon>
        <taxon>Ascomycota</taxon>
        <taxon>Pezizomycotina</taxon>
        <taxon>Dothideomycetes</taxon>
        <taxon>Dothideomycetidae</taxon>
        <taxon>Mycosphaerellales</taxon>
        <taxon>Mycosphaerellaceae</taxon>
        <taxon>Dothistroma</taxon>
    </lineage>
</organism>
<dbReference type="Proteomes" id="UP000016933">
    <property type="component" value="Unassembled WGS sequence"/>
</dbReference>
<dbReference type="HOGENOM" id="CLU_1586431_0_0_1"/>
<proteinExistence type="predicted"/>